<accession>A0AB73T148</accession>
<dbReference type="Proteomes" id="UP000245412">
    <property type="component" value="Unassembled WGS sequence"/>
</dbReference>
<organism evidence="1 2">
    <name type="scientific">Murimonas intestini</name>
    <dbReference type="NCBI Taxonomy" id="1337051"/>
    <lineage>
        <taxon>Bacteria</taxon>
        <taxon>Bacillati</taxon>
        <taxon>Bacillota</taxon>
        <taxon>Clostridia</taxon>
        <taxon>Lachnospirales</taxon>
        <taxon>Lachnospiraceae</taxon>
        <taxon>Murimonas</taxon>
    </lineage>
</organism>
<evidence type="ECO:0000313" key="1">
    <source>
        <dbReference type="EMBL" id="PWJ73713.1"/>
    </source>
</evidence>
<proteinExistence type="predicted"/>
<keyword evidence="2" id="KW-1185">Reference proteome</keyword>
<dbReference type="EMBL" id="QGGY01000011">
    <property type="protein sequence ID" value="PWJ73713.1"/>
    <property type="molecule type" value="Genomic_DNA"/>
</dbReference>
<evidence type="ECO:0000313" key="2">
    <source>
        <dbReference type="Proteomes" id="UP000245412"/>
    </source>
</evidence>
<dbReference type="RefSeq" id="WP_109747514.1">
    <property type="nucleotide sequence ID" value="NZ_CABJAT010000012.1"/>
</dbReference>
<name>A0AB73T148_9FIRM</name>
<dbReference type="AlphaFoldDB" id="A0AB73T148"/>
<protein>
    <submittedName>
        <fullName evidence="1">Sensory transduction regulator</fullName>
    </submittedName>
</protein>
<comment type="caution">
    <text evidence="1">The sequence shown here is derived from an EMBL/GenBank/DDBJ whole genome shotgun (WGS) entry which is preliminary data.</text>
</comment>
<reference evidence="1 2" key="1">
    <citation type="submission" date="2018-05" db="EMBL/GenBank/DDBJ databases">
        <authorList>
            <person name="Goeker M."/>
            <person name="Huntemann M."/>
            <person name="Clum A."/>
            <person name="Pillay M."/>
            <person name="Palaniappan K."/>
            <person name="Varghese N."/>
            <person name="Mikhailova N."/>
            <person name="Stamatis D."/>
            <person name="Reddy T."/>
            <person name="Daum C."/>
            <person name="Shapiro N."/>
            <person name="Ivanova N."/>
            <person name="Kyrpides N."/>
            <person name="Woyke T."/>
        </authorList>
    </citation>
    <scope>NUCLEOTIDE SEQUENCE [LARGE SCALE GENOMIC DNA]</scope>
    <source>
        <strain evidence="1 2">DSM 26524</strain>
    </source>
</reference>
<sequence>MDYSKQIAASIVSYFEDNNFHYSFDKERGVITNTFNMEGKLKNIRYAIGVRESDYIVYATVDINADEECRAAVSEFLTRANYGMLFGSFEMDYRDGEIRFRVAVDCDECMPSSAVIRNSIIFPHQAFSKYGNGLLTVMFGVMTPEEAIKGIEG</sequence>
<gene>
    <name evidence="1" type="ORF">C7383_11143</name>
</gene>